<dbReference type="PANTHER" id="PTHR16263:SF4">
    <property type="entry name" value="TETRATRICOPEPTIDE REPEAT PROTEIN 38"/>
    <property type="match status" value="1"/>
</dbReference>
<evidence type="ECO:0000256" key="2">
    <source>
        <dbReference type="ARBA" id="ARBA00019992"/>
    </source>
</evidence>
<proteinExistence type="inferred from homology"/>
<keyword evidence="6" id="KW-1185">Reference proteome</keyword>
<evidence type="ECO:0000256" key="1">
    <source>
        <dbReference type="ARBA" id="ARBA00005857"/>
    </source>
</evidence>
<evidence type="ECO:0000256" key="4">
    <source>
        <dbReference type="ARBA" id="ARBA00022803"/>
    </source>
</evidence>
<comment type="similarity">
    <text evidence="1">Belongs to the TTC38 family.</text>
</comment>
<dbReference type="SUPFAM" id="SSF48452">
    <property type="entry name" value="TPR-like"/>
    <property type="match status" value="1"/>
</dbReference>
<dbReference type="InterPro" id="IPR011990">
    <property type="entry name" value="TPR-like_helical_dom_sf"/>
</dbReference>
<evidence type="ECO:0000313" key="6">
    <source>
        <dbReference type="Proteomes" id="UP001560019"/>
    </source>
</evidence>
<evidence type="ECO:0000313" key="5">
    <source>
        <dbReference type="EMBL" id="MEX5729159.1"/>
    </source>
</evidence>
<dbReference type="CDD" id="cd05804">
    <property type="entry name" value="StaR_like"/>
    <property type="match status" value="1"/>
</dbReference>
<comment type="caution">
    <text evidence="5">The sequence shown here is derived from an EMBL/GenBank/DDBJ whole genome shotgun (WGS) entry which is preliminary data.</text>
</comment>
<dbReference type="InterPro" id="IPR033891">
    <property type="entry name" value="TTC38"/>
</dbReference>
<organism evidence="5 6">
    <name type="scientific">Rhodovulum iodosum</name>
    <dbReference type="NCBI Taxonomy" id="68291"/>
    <lineage>
        <taxon>Bacteria</taxon>
        <taxon>Pseudomonadati</taxon>
        <taxon>Pseudomonadota</taxon>
        <taxon>Alphaproteobacteria</taxon>
        <taxon>Rhodobacterales</taxon>
        <taxon>Paracoccaceae</taxon>
        <taxon>Rhodovulum</taxon>
    </lineage>
</organism>
<dbReference type="Proteomes" id="UP001560019">
    <property type="component" value="Unassembled WGS sequence"/>
</dbReference>
<protein>
    <recommendedName>
        <fullName evidence="2">Tetratricopeptide repeat protein 38</fullName>
    </recommendedName>
</protein>
<keyword evidence="4" id="KW-0802">TPR repeat</keyword>
<gene>
    <name evidence="5" type="ORF">Ga0609869_002512</name>
</gene>
<evidence type="ECO:0000256" key="3">
    <source>
        <dbReference type="ARBA" id="ARBA00022737"/>
    </source>
</evidence>
<dbReference type="PANTHER" id="PTHR16263">
    <property type="entry name" value="TETRATRICOPEPTIDE REPEAT PROTEIN 38"/>
    <property type="match status" value="1"/>
</dbReference>
<reference evidence="5 6" key="1">
    <citation type="submission" date="2024-06" db="EMBL/GenBank/DDBJ databases">
        <title>Genome of Rhodovulum iodosum, a marine photoferrotroph.</title>
        <authorList>
            <person name="Bianchini G."/>
            <person name="Nikeleit V."/>
            <person name="Kappler A."/>
            <person name="Bryce C."/>
            <person name="Sanchez-Baracaldo P."/>
        </authorList>
    </citation>
    <scope>NUCLEOTIDE SEQUENCE [LARGE SCALE GENOMIC DNA]</scope>
    <source>
        <strain evidence="5 6">UT/N1</strain>
    </source>
</reference>
<dbReference type="EMBL" id="JBEHHI010000002">
    <property type="protein sequence ID" value="MEX5729159.1"/>
    <property type="molecule type" value="Genomic_DNA"/>
</dbReference>
<name>A0ABV3XVG0_9RHOB</name>
<accession>A0ABV3XVG0</accession>
<dbReference type="Gene3D" id="1.25.40.10">
    <property type="entry name" value="Tetratricopeptide repeat domain"/>
    <property type="match status" value="1"/>
</dbReference>
<keyword evidence="3" id="KW-0677">Repeat</keyword>
<sequence length="450" mass="49527">MQHDIRGLEISTNAAGGPAYDHLVVGYLSQRADTGARLDALLEADPEFAMAHCLRGYFAMLAFKEAMIPVARDAARTARAHADGATARERRHIDALTAWSEGELDRTLTIWESILDEYPLDVVAFRLAHFLYFWLGRPSAMAGSVDRILPAWSEDIPGYSAVLACHAFAHEEVGDFIAAEPSGRRAIELDPGDLWAAHAVAHVLESQGRRTEGVQWLLALAPNWEGSHNMQHHLWWHCALFKLEHGDYQGALTLYDTRFRDLDAPLTVASPDVYIDVQNAASMLFRLARLGVDVGDRWEELADKAETRIGDCASTFTLPHWMMALTATGRTAAAERMVEAMRGFANGRGTLPPLVRDYALPIAEAQLAHAAGRHAEALDLMRPVLGGMGRLGGSHAQQDVLEQLFVDAALKADSPDDIRLAVERVAGRRPIPPERFVGWSEASGRARLTH</sequence>
<dbReference type="RefSeq" id="WP_125402917.1">
    <property type="nucleotide sequence ID" value="NZ_JBEHHI010000002.1"/>
</dbReference>